<feature type="domain" description="HTH cro/C1-type" evidence="1">
    <location>
        <begin position="12"/>
        <end position="37"/>
    </location>
</feature>
<protein>
    <recommendedName>
        <fullName evidence="1">HTH cro/C1-type domain-containing protein</fullName>
    </recommendedName>
</protein>
<dbReference type="InterPro" id="IPR001387">
    <property type="entry name" value="Cro/C1-type_HTH"/>
</dbReference>
<dbReference type="RefSeq" id="WP_069974260.1">
    <property type="nucleotide sequence ID" value="NZ_CP017269.1"/>
</dbReference>
<dbReference type="PROSITE" id="PS50943">
    <property type="entry name" value="HTH_CROC1"/>
    <property type="match status" value="1"/>
</dbReference>
<name>A0A1D8GCQ2_9FIRM</name>
<dbReference type="InterPro" id="IPR010982">
    <property type="entry name" value="Lambda_DNA-bd_dom_sf"/>
</dbReference>
<proteinExistence type="predicted"/>
<dbReference type="CDD" id="cd00093">
    <property type="entry name" value="HTH_XRE"/>
    <property type="match status" value="1"/>
</dbReference>
<dbReference type="EMBL" id="CP017269">
    <property type="protein sequence ID" value="AOT68684.1"/>
    <property type="molecule type" value="Genomic_DNA"/>
</dbReference>
<accession>A0A1D8GCQ2</accession>
<dbReference type="Proteomes" id="UP000095743">
    <property type="component" value="Chromosome"/>
</dbReference>
<dbReference type="OrthoDB" id="1956872at2"/>
<dbReference type="SUPFAM" id="SSF47413">
    <property type="entry name" value="lambda repressor-like DNA-binding domains"/>
    <property type="match status" value="1"/>
</dbReference>
<keyword evidence="3" id="KW-1185">Reference proteome</keyword>
<dbReference type="GO" id="GO:0003677">
    <property type="term" value="F:DNA binding"/>
    <property type="evidence" value="ECO:0007669"/>
    <property type="project" value="InterPro"/>
</dbReference>
<dbReference type="STRING" id="1424294.Gferi_03285"/>
<evidence type="ECO:0000313" key="2">
    <source>
        <dbReference type="EMBL" id="AOT68684.1"/>
    </source>
</evidence>
<reference evidence="2 3" key="1">
    <citation type="submission" date="2016-09" db="EMBL/GenBank/DDBJ databases">
        <title>Genomic analysis reveals versatility of anaerobic energy metabolism of Geosporobacter ferrireducens IRF9 of phylum Firmicutes.</title>
        <authorList>
            <person name="Kim S.-J."/>
        </authorList>
    </citation>
    <scope>NUCLEOTIDE SEQUENCE [LARGE SCALE GENOMIC DNA]</scope>
    <source>
        <strain evidence="2 3">IRF9</strain>
    </source>
</reference>
<dbReference type="KEGG" id="gfe:Gferi_03285"/>
<gene>
    <name evidence="2" type="ORF">Gferi_03285</name>
</gene>
<organism evidence="2 3">
    <name type="scientific">Geosporobacter ferrireducens</name>
    <dbReference type="NCBI Taxonomy" id="1424294"/>
    <lineage>
        <taxon>Bacteria</taxon>
        <taxon>Bacillati</taxon>
        <taxon>Bacillota</taxon>
        <taxon>Clostridia</taxon>
        <taxon>Peptostreptococcales</taxon>
        <taxon>Thermotaleaceae</taxon>
        <taxon>Geosporobacter</taxon>
    </lineage>
</organism>
<dbReference type="Gene3D" id="1.10.260.40">
    <property type="entry name" value="lambda repressor-like DNA-binding domains"/>
    <property type="match status" value="1"/>
</dbReference>
<evidence type="ECO:0000259" key="1">
    <source>
        <dbReference type="PROSITE" id="PS50943"/>
    </source>
</evidence>
<sequence length="70" mass="8231">MLFNFGIRNKTIKELRKKRGYTAQELSDRMKISKSLILRVDDMKLKDVPEPLKSKLTPILRGDDTDKIPW</sequence>
<evidence type="ECO:0000313" key="3">
    <source>
        <dbReference type="Proteomes" id="UP000095743"/>
    </source>
</evidence>
<dbReference type="AlphaFoldDB" id="A0A1D8GCQ2"/>